<evidence type="ECO:0000313" key="2">
    <source>
        <dbReference type="Proteomes" id="UP000198559"/>
    </source>
</evidence>
<dbReference type="AlphaFoldDB" id="A0A1H6K0Y8"/>
<proteinExistence type="predicted"/>
<sequence length="36" mass="4230">MLIIWGLPLILKKPFLFIPMQVEKATPLFYRSKPLS</sequence>
<organism evidence="1 2">
    <name type="scientific">Bathymodiolus azoricus thioautotrophic gill symbiont</name>
    <dbReference type="NCBI Taxonomy" id="235205"/>
    <lineage>
        <taxon>Bacteria</taxon>
        <taxon>Pseudomonadati</taxon>
        <taxon>Pseudomonadota</taxon>
        <taxon>Gammaproteobacteria</taxon>
        <taxon>sulfur-oxidizing symbionts</taxon>
    </lineage>
</organism>
<dbReference type="Proteomes" id="UP000198559">
    <property type="component" value="Unassembled WGS sequence"/>
</dbReference>
<protein>
    <submittedName>
        <fullName evidence="1">Uncharacterized protein</fullName>
    </submittedName>
</protein>
<gene>
    <name evidence="1" type="ORF">BAZSYMB_GCONTIG00858_0</name>
</gene>
<accession>A0A1H6K0Y8</accession>
<evidence type="ECO:0000313" key="1">
    <source>
        <dbReference type="EMBL" id="SEH66582.1"/>
    </source>
</evidence>
<name>A0A1H6K0Y8_9GAMM</name>
<dbReference type="EMBL" id="CVUD02000081">
    <property type="protein sequence ID" value="SEH66582.1"/>
    <property type="molecule type" value="Genomic_DNA"/>
</dbReference>
<reference evidence="2" key="1">
    <citation type="submission" date="2016-06" db="EMBL/GenBank/DDBJ databases">
        <authorList>
            <person name="Petersen J."/>
            <person name="Sayavedra L."/>
        </authorList>
    </citation>
    <scope>NUCLEOTIDE SEQUENCE [LARGE SCALE GENOMIC DNA]</scope>
    <source>
        <strain evidence="2">BazSymB</strain>
    </source>
</reference>